<keyword evidence="2" id="KW-0812">Transmembrane</keyword>
<dbReference type="eggNOG" id="KOG3872">
    <property type="taxonomic scope" value="Eukaryota"/>
</dbReference>
<organism evidence="4 5">
    <name type="scientific">Cladophialophora carrionii</name>
    <dbReference type="NCBI Taxonomy" id="86049"/>
    <lineage>
        <taxon>Eukaryota</taxon>
        <taxon>Fungi</taxon>
        <taxon>Dikarya</taxon>
        <taxon>Ascomycota</taxon>
        <taxon>Pezizomycotina</taxon>
        <taxon>Eurotiomycetes</taxon>
        <taxon>Chaetothyriomycetidae</taxon>
        <taxon>Chaetothyriales</taxon>
        <taxon>Herpotrichiellaceae</taxon>
        <taxon>Cladophialophora</taxon>
    </lineage>
</organism>
<protein>
    <recommendedName>
        <fullName evidence="3">FHA domain-containing protein</fullName>
    </recommendedName>
</protein>
<dbReference type="STRING" id="86049.A0A1C1CWQ2"/>
<evidence type="ECO:0000313" key="5">
    <source>
        <dbReference type="Proteomes" id="UP000094526"/>
    </source>
</evidence>
<proteinExistence type="predicted"/>
<dbReference type="PROSITE" id="PS50006">
    <property type="entry name" value="FHA_DOMAIN"/>
    <property type="match status" value="1"/>
</dbReference>
<dbReference type="InterPro" id="IPR000253">
    <property type="entry name" value="FHA_dom"/>
</dbReference>
<feature type="region of interest" description="Disordered" evidence="1">
    <location>
        <begin position="557"/>
        <end position="580"/>
    </location>
</feature>
<feature type="compositionally biased region" description="Acidic residues" evidence="1">
    <location>
        <begin position="316"/>
        <end position="339"/>
    </location>
</feature>
<evidence type="ECO:0000256" key="2">
    <source>
        <dbReference type="SAM" id="Phobius"/>
    </source>
</evidence>
<evidence type="ECO:0000313" key="4">
    <source>
        <dbReference type="EMBL" id="OCT52901.1"/>
    </source>
</evidence>
<dbReference type="VEuPathDB" id="FungiDB:CLCR_09783"/>
<dbReference type="VEuPathDB" id="FungiDB:G647_04241"/>
<dbReference type="Proteomes" id="UP000094526">
    <property type="component" value="Unassembled WGS sequence"/>
</dbReference>
<dbReference type="OrthoDB" id="4096268at2759"/>
<keyword evidence="2" id="KW-0472">Membrane</keyword>
<dbReference type="PANTHER" id="PTHR15715:SF37">
    <property type="entry name" value="LD47843P"/>
    <property type="match status" value="1"/>
</dbReference>
<keyword evidence="2" id="KW-1133">Transmembrane helix</keyword>
<evidence type="ECO:0000259" key="3">
    <source>
        <dbReference type="PROSITE" id="PS50006"/>
    </source>
</evidence>
<dbReference type="PANTHER" id="PTHR15715">
    <property type="entry name" value="CENTROSOMAL PROTEIN OF 170 KDA"/>
    <property type="match status" value="1"/>
</dbReference>
<dbReference type="GO" id="GO:0005737">
    <property type="term" value="C:cytoplasm"/>
    <property type="evidence" value="ECO:0007669"/>
    <property type="project" value="TreeGrafter"/>
</dbReference>
<dbReference type="AlphaFoldDB" id="A0A1C1CWQ2"/>
<dbReference type="SUPFAM" id="SSF49879">
    <property type="entry name" value="SMAD/FHA domain"/>
    <property type="match status" value="1"/>
</dbReference>
<evidence type="ECO:0000256" key="1">
    <source>
        <dbReference type="SAM" id="MobiDB-lite"/>
    </source>
</evidence>
<feature type="region of interest" description="Disordered" evidence="1">
    <location>
        <begin position="289"/>
        <end position="390"/>
    </location>
</feature>
<dbReference type="InterPro" id="IPR051176">
    <property type="entry name" value="Cent_Immune-Sig_Mod"/>
</dbReference>
<dbReference type="InterPro" id="IPR008984">
    <property type="entry name" value="SMAD_FHA_dom_sf"/>
</dbReference>
<name>A0A1C1CWQ2_9EURO</name>
<accession>A0A1C1CWQ2</accession>
<feature type="region of interest" description="Disordered" evidence="1">
    <location>
        <begin position="237"/>
        <end position="272"/>
    </location>
</feature>
<reference evidence="5" key="1">
    <citation type="submission" date="2015-07" db="EMBL/GenBank/DDBJ databases">
        <authorList>
            <person name="Teixeira M.M."/>
            <person name="Souza R.C."/>
            <person name="Almeida L.G."/>
            <person name="Vicente V.A."/>
            <person name="de Hoog S."/>
            <person name="Bocca A.L."/>
            <person name="de Almeida S.R."/>
            <person name="Vasconcelos A.T."/>
            <person name="Felipe M.S."/>
        </authorList>
    </citation>
    <scope>NUCLEOTIDE SEQUENCE [LARGE SCALE GENOMIC DNA]</scope>
    <source>
        <strain evidence="5">KSF</strain>
    </source>
</reference>
<feature type="compositionally biased region" description="Polar residues" evidence="1">
    <location>
        <begin position="343"/>
        <end position="358"/>
    </location>
</feature>
<keyword evidence="5" id="KW-1185">Reference proteome</keyword>
<dbReference type="SMART" id="SM00240">
    <property type="entry name" value="FHA"/>
    <property type="match status" value="1"/>
</dbReference>
<feature type="transmembrane region" description="Helical" evidence="2">
    <location>
        <begin position="583"/>
        <end position="609"/>
    </location>
</feature>
<gene>
    <name evidence="4" type="ORF">CLCR_09783</name>
</gene>
<dbReference type="Pfam" id="PF00498">
    <property type="entry name" value="FHA"/>
    <property type="match status" value="1"/>
</dbReference>
<sequence>MAGTEHSGIHVTVTLEDVDLCEPIPKRTITLRAPTWQVNIGRGTQSGYGSITAAPDNTWFDSKVMSRNHAVLRADPVTKDILIEDIGSMHGTQLCGRRLATHQVEKIWTDDTVTLGADVVRGSGAYNDAPGVTCTDSGPAHFSALRLRVAWKWSDESSDSNTPHSPHSNIYRNTFTADYYSEDEAYEEPSSEILGDQEEHDYQAFEEVDGHLSEPNSEDQVIQDSVREASVEIVVPQARTFTTPDSDEASTQDSSSLEDHSDDETESAMRSKIVTLSPVYTLTPVTSTTHLDKTEHSPPSATSPADVIHFGKSYGDDDISGPESYADDELENEYSDPLETDYIPSSQTEAAPSSSMMNATIPPEHGRAPSPSDAAMVKPSGESANLASSAAPPFPSYPQYDLPFCGFVHPPGRPGLDLTDNNSAFGEPVPRPPTQQRFQFDPACHPSHTTCPPVSAAPFAFQAPAVPPPALPLSPLSIASLVQQQPEEESKGSKKRKADQIYSDTLHANAAYSEFGSSDIGDLNTAPLPNDADIASPTVESIEPSQPALAMEVAGRLHATNSEPPRKKARRTKSRAGERRGTGIIKMAAATITGMAIGAVGTVIGLAALPQDYFV</sequence>
<comment type="caution">
    <text evidence="4">The sequence shown here is derived from an EMBL/GenBank/DDBJ whole genome shotgun (WGS) entry which is preliminary data.</text>
</comment>
<feature type="domain" description="FHA" evidence="3">
    <location>
        <begin position="38"/>
        <end position="99"/>
    </location>
</feature>
<dbReference type="Gene3D" id="2.60.200.20">
    <property type="match status" value="1"/>
</dbReference>
<dbReference type="EMBL" id="LGRB01000008">
    <property type="protein sequence ID" value="OCT52901.1"/>
    <property type="molecule type" value="Genomic_DNA"/>
</dbReference>